<dbReference type="Proteomes" id="UP000450000">
    <property type="component" value="Unassembled WGS sequence"/>
</dbReference>
<keyword evidence="6" id="KW-1185">Reference proteome</keyword>
<dbReference type="SUPFAM" id="SSF51905">
    <property type="entry name" value="FAD/NAD(P)-binding domain"/>
    <property type="match status" value="1"/>
</dbReference>
<protein>
    <recommendedName>
        <fullName evidence="4">FAD-binding domain-containing protein</fullName>
    </recommendedName>
</protein>
<dbReference type="AlphaFoldDB" id="A0A6N7KVQ6"/>
<organism evidence="5 6">
    <name type="scientific">Streptomyces kaniharaensis</name>
    <dbReference type="NCBI Taxonomy" id="212423"/>
    <lineage>
        <taxon>Bacteria</taxon>
        <taxon>Bacillati</taxon>
        <taxon>Actinomycetota</taxon>
        <taxon>Actinomycetes</taxon>
        <taxon>Kitasatosporales</taxon>
        <taxon>Streptomycetaceae</taxon>
        <taxon>Streptomyces</taxon>
    </lineage>
</organism>
<dbReference type="Pfam" id="PF01494">
    <property type="entry name" value="FAD_binding_3"/>
    <property type="match status" value="1"/>
</dbReference>
<dbReference type="InterPro" id="IPR002938">
    <property type="entry name" value="FAD-bd"/>
</dbReference>
<dbReference type="PANTHER" id="PTHR13789:SF309">
    <property type="entry name" value="PUTATIVE (AFU_ORTHOLOGUE AFUA_6G14510)-RELATED"/>
    <property type="match status" value="1"/>
</dbReference>
<feature type="region of interest" description="Disordered" evidence="3">
    <location>
        <begin position="1"/>
        <end position="34"/>
    </location>
</feature>
<gene>
    <name evidence="5" type="ORF">F7Q99_25535</name>
</gene>
<dbReference type="InterPro" id="IPR050493">
    <property type="entry name" value="FAD-dep_Monooxygenase_BioMet"/>
</dbReference>
<dbReference type="InterPro" id="IPR036188">
    <property type="entry name" value="FAD/NAD-bd_sf"/>
</dbReference>
<dbReference type="GO" id="GO:0004497">
    <property type="term" value="F:monooxygenase activity"/>
    <property type="evidence" value="ECO:0007669"/>
    <property type="project" value="UniProtKB-KW"/>
</dbReference>
<evidence type="ECO:0000256" key="1">
    <source>
        <dbReference type="ARBA" id="ARBA00023002"/>
    </source>
</evidence>
<feature type="domain" description="FAD-binding" evidence="4">
    <location>
        <begin position="42"/>
        <end position="339"/>
    </location>
</feature>
<dbReference type="GO" id="GO:0071949">
    <property type="term" value="F:FAD binding"/>
    <property type="evidence" value="ECO:0007669"/>
    <property type="project" value="InterPro"/>
</dbReference>
<dbReference type="EMBL" id="WBOF01000001">
    <property type="protein sequence ID" value="MQS15541.1"/>
    <property type="molecule type" value="Genomic_DNA"/>
</dbReference>
<evidence type="ECO:0000313" key="5">
    <source>
        <dbReference type="EMBL" id="MQS15541.1"/>
    </source>
</evidence>
<evidence type="ECO:0000256" key="3">
    <source>
        <dbReference type="SAM" id="MobiDB-lite"/>
    </source>
</evidence>
<keyword evidence="1" id="KW-0560">Oxidoreductase</keyword>
<sequence length="405" mass="43664">MSRVTPAGRPVAFGGRPVTAAPRGPSRLSEPNKEESVVSRPSVIIVGSGVGGLALAGMLTRQGCEVVVLERSAERRDGLAITIWPNALRAIRRSGGEEMYEAVLKVCEPIHSARMISQSRGPLAAIDLGFLTRRYGVTGQGVTRAELLDTLIALAGAPVRFGAEVSRVSPDGTVVLTDGETLRADVVVGADGVGSTVRRSLLRPGQDDRRENPLESWQGVVDRGGIWTSEGADFHFGPLGTCGIMPLTDDRVYWFVDGSIRTPPTGEGWPDVVRALVAATPAEQLFPGQAWDRRPVRRWGRGRVTLLGDAAHPILPTIGQGACMALEDAGVLAARIAQDPDPVCALRRYEDDRYPRVLGHFKKARGMLRMRALPGAVRDRMLAALPDRTITRMYTESTVPLPEFS</sequence>
<dbReference type="PRINTS" id="PR00420">
    <property type="entry name" value="RNGMNOXGNASE"/>
</dbReference>
<comment type="caution">
    <text evidence="5">The sequence shown here is derived from an EMBL/GenBank/DDBJ whole genome shotgun (WGS) entry which is preliminary data.</text>
</comment>
<evidence type="ECO:0000259" key="4">
    <source>
        <dbReference type="Pfam" id="PF01494"/>
    </source>
</evidence>
<evidence type="ECO:0000313" key="6">
    <source>
        <dbReference type="Proteomes" id="UP000450000"/>
    </source>
</evidence>
<name>A0A6N7KVQ6_9ACTN</name>
<reference evidence="5 6" key="1">
    <citation type="submission" date="2019-09" db="EMBL/GenBank/DDBJ databases">
        <title>Genome Sequences of Streptomyces kaniharaensis ATCC 21070.</title>
        <authorList>
            <person name="Zhu W."/>
            <person name="De Crecy-Lagard V."/>
            <person name="Richards N.G."/>
        </authorList>
    </citation>
    <scope>NUCLEOTIDE SEQUENCE [LARGE SCALE GENOMIC DNA]</scope>
    <source>
        <strain evidence="5 6">SF-557</strain>
    </source>
</reference>
<keyword evidence="2" id="KW-0503">Monooxygenase</keyword>
<dbReference type="OrthoDB" id="4568714at2"/>
<dbReference type="PANTHER" id="PTHR13789">
    <property type="entry name" value="MONOOXYGENASE"/>
    <property type="match status" value="1"/>
</dbReference>
<accession>A0A6N7KVQ6</accession>
<dbReference type="Gene3D" id="3.50.50.60">
    <property type="entry name" value="FAD/NAD(P)-binding domain"/>
    <property type="match status" value="1"/>
</dbReference>
<evidence type="ECO:0000256" key="2">
    <source>
        <dbReference type="ARBA" id="ARBA00023033"/>
    </source>
</evidence>
<proteinExistence type="predicted"/>